<comment type="function">
    <text evidence="12">Involved in the maintenance of Golgi structure by interacting with giantin, affecting protein transport between the endoplasmic reticulum and Golgi. Involved in hormone-induced steroid biosynthesis in testicular Leydig cells. Recruits PI4KB to the Golgi apparatus membrane; enhances the enzyme activity of PI4KB activity via its membrane recruitment thereby increasing the local concentration of the substrate in the vicinity of the kinase.</text>
</comment>
<reference evidence="20" key="1">
    <citation type="submission" date="2025-08" db="UniProtKB">
        <authorList>
            <consortium name="Ensembl"/>
        </authorList>
    </citation>
    <scope>IDENTIFICATION</scope>
</reference>
<dbReference type="PROSITE" id="PS50866">
    <property type="entry name" value="GOLD"/>
    <property type="match status" value="1"/>
</dbReference>
<dbReference type="GeneTree" id="ENSGT00530000063651"/>
<dbReference type="GO" id="GO:0006694">
    <property type="term" value="P:steroid biosynthetic process"/>
    <property type="evidence" value="ECO:0007669"/>
    <property type="project" value="UniProtKB-KW"/>
</dbReference>
<dbReference type="Gene3D" id="1.20.80.10">
    <property type="match status" value="1"/>
</dbReference>
<keyword evidence="5" id="KW-0752">Steroid biosynthesis</keyword>
<evidence type="ECO:0000256" key="12">
    <source>
        <dbReference type="ARBA" id="ARBA00057952"/>
    </source>
</evidence>
<dbReference type="Proteomes" id="UP000694569">
    <property type="component" value="Unplaced"/>
</dbReference>
<feature type="compositionally biased region" description="Basic and acidic residues" evidence="17">
    <location>
        <begin position="21"/>
        <end position="43"/>
    </location>
</feature>
<dbReference type="SUPFAM" id="SSF47027">
    <property type="entry name" value="Acyl-CoA binding protein"/>
    <property type="match status" value="1"/>
</dbReference>
<keyword evidence="8" id="KW-0175">Coiled coil</keyword>
<dbReference type="Gene3D" id="2.60.120.680">
    <property type="entry name" value="GOLD domain"/>
    <property type="match status" value="1"/>
</dbReference>
<comment type="subcellular location">
    <subcellularLocation>
        <location evidence="2">Golgi apparatus membrane</location>
        <topology evidence="2">Peripheral membrane protein</topology>
        <orientation evidence="2">Cytoplasmic side</orientation>
    </subcellularLocation>
    <subcellularLocation>
        <location evidence="1">Mitochondrion</location>
    </subcellularLocation>
</comment>
<protein>
    <recommendedName>
        <fullName evidence="13">Golgi resident protein GCP60</fullName>
    </recommendedName>
    <alternativeName>
        <fullName evidence="15">Acyl-CoA-binding domain-containing protein 3</fullName>
    </alternativeName>
    <alternativeName>
        <fullName evidence="16">Golgi complex-associated protein 1</fullName>
    </alternativeName>
    <alternativeName>
        <fullName evidence="14">Golgi phosphoprotein 1</fullName>
    </alternativeName>
</protein>
<keyword evidence="6" id="KW-0007">Acetylation</keyword>
<dbReference type="InterPro" id="IPR022408">
    <property type="entry name" value="Acyl-CoA-binding_prot_CS"/>
</dbReference>
<dbReference type="PANTHER" id="PTHR22973:SF11">
    <property type="entry name" value="GOLGI RESIDENT PROTEIN GCP60"/>
    <property type="match status" value="1"/>
</dbReference>
<dbReference type="GO" id="GO:0000139">
    <property type="term" value="C:Golgi membrane"/>
    <property type="evidence" value="ECO:0007669"/>
    <property type="project" value="UniProtKB-SubCell"/>
</dbReference>
<feature type="domain" description="ACB" evidence="19">
    <location>
        <begin position="190"/>
        <end position="282"/>
    </location>
</feature>
<keyword evidence="7" id="KW-0333">Golgi apparatus</keyword>
<evidence type="ECO:0000313" key="21">
    <source>
        <dbReference type="Proteomes" id="UP000694569"/>
    </source>
</evidence>
<evidence type="ECO:0000256" key="13">
    <source>
        <dbReference type="ARBA" id="ARBA00067322"/>
    </source>
</evidence>
<dbReference type="InterPro" id="IPR036598">
    <property type="entry name" value="GOLD_dom_sf"/>
</dbReference>
<dbReference type="Pfam" id="PF13897">
    <property type="entry name" value="GOLD_2"/>
    <property type="match status" value="1"/>
</dbReference>
<feature type="domain" description="GOLD" evidence="18">
    <location>
        <begin position="495"/>
        <end position="637"/>
    </location>
</feature>
<evidence type="ECO:0000256" key="5">
    <source>
        <dbReference type="ARBA" id="ARBA00022955"/>
    </source>
</evidence>
<evidence type="ECO:0000256" key="16">
    <source>
        <dbReference type="ARBA" id="ARBA00080905"/>
    </source>
</evidence>
<evidence type="ECO:0000256" key="8">
    <source>
        <dbReference type="ARBA" id="ARBA00023054"/>
    </source>
</evidence>
<dbReference type="InterPro" id="IPR000582">
    <property type="entry name" value="Acyl-CoA-binding_protein"/>
</dbReference>
<dbReference type="FunFam" id="1.20.80.10:FF:000017">
    <property type="entry name" value="Golgi resident protein GCP60"/>
    <property type="match status" value="1"/>
</dbReference>
<name>A0A8C5PMZ1_9ANUR</name>
<keyword evidence="3" id="KW-0444">Lipid biosynthesis</keyword>
<evidence type="ECO:0000256" key="11">
    <source>
        <dbReference type="ARBA" id="ARBA00023136"/>
    </source>
</evidence>
<dbReference type="SUPFAM" id="SSF101576">
    <property type="entry name" value="Supernatant protein factor (SPF), C-terminal domain"/>
    <property type="match status" value="1"/>
</dbReference>
<evidence type="ECO:0000256" key="4">
    <source>
        <dbReference type="ARBA" id="ARBA00022553"/>
    </source>
</evidence>
<dbReference type="Ensembl" id="ENSLLET00000026250.1">
    <property type="protein sequence ID" value="ENSLLEP00000025283.1"/>
    <property type="gene ID" value="ENSLLEG00000016048.1"/>
</dbReference>
<reference evidence="20" key="2">
    <citation type="submission" date="2025-09" db="UniProtKB">
        <authorList>
            <consortium name="Ensembl"/>
        </authorList>
    </citation>
    <scope>IDENTIFICATION</scope>
</reference>
<sequence length="639" mass="73380">MAVVSSAERLEVSIDGLTLTPDHEELSHPPPREEEAAGERAEENEAQSLEQRWGFTLEELYGLALRFFKGRALGTVRGHTSERAASPFPSGACGKLTITGQRRRFNVSELVLIYQICSACRPGTFTISVTAAGLNDGGKKIQQYEEFYRNAAKRGFTFLVAPRIIISVNLLSRNVSKQSLFQSRVKPHAGPAAFYCLQKPSAAEKDGKAFHPTYEEKLKLVALHKQVLLGPYNPDTSPEVGFFDVLGNDRRREWAALGNMEKQEAMTEFVTLLNRCCHLFSTYVTSHKIEREEQERKRREEEERRRQEEEERQRLQREEEKRRREEEERLRREEEERLRAEDERYRMEQQKQQIMAALNSQTAVQFQQYAAQQYPGNFEQQQILIRQLQEQHYQQYMQQLYQVQLAQQQAALQKQQEAMGPATNSPQNSPSKIKAVNVAASGEAPSVNGQNHTDSMETDVGTDPLEDILENGPKESAPVIAAPSMWTRPQIKDFKEKIRQDADSVITVGRGEVVTVRVPTHEEGSYLFWEFATDSYDIGFGVYFEWTDSPNTSVSVHVSESSEEEEEDEENPNSNGKAKKNTNKPQLDEIVPVYRRDCHEEVYAGSHQYPGRGVYLLKFDNSYSLWRSKSVYYRVYYTR</sequence>
<dbReference type="Pfam" id="PF00887">
    <property type="entry name" value="ACBP"/>
    <property type="match status" value="1"/>
</dbReference>
<dbReference type="PANTHER" id="PTHR22973">
    <property type="entry name" value="LD35087P"/>
    <property type="match status" value="1"/>
</dbReference>
<dbReference type="PROSITE" id="PS51228">
    <property type="entry name" value="ACB_2"/>
    <property type="match status" value="1"/>
</dbReference>
<keyword evidence="9" id="KW-0443">Lipid metabolism</keyword>
<dbReference type="GO" id="GO:0005739">
    <property type="term" value="C:mitochondrion"/>
    <property type="evidence" value="ECO:0007669"/>
    <property type="project" value="UniProtKB-SubCell"/>
</dbReference>
<dbReference type="InterPro" id="IPR009038">
    <property type="entry name" value="GOLD_dom"/>
</dbReference>
<dbReference type="PROSITE" id="PS00880">
    <property type="entry name" value="ACB_1"/>
    <property type="match status" value="1"/>
</dbReference>
<keyword evidence="10" id="KW-0496">Mitochondrion</keyword>
<evidence type="ECO:0000256" key="3">
    <source>
        <dbReference type="ARBA" id="ARBA00022516"/>
    </source>
</evidence>
<keyword evidence="11" id="KW-0472">Membrane</keyword>
<dbReference type="InterPro" id="IPR035984">
    <property type="entry name" value="Acyl-CoA-binding_sf"/>
</dbReference>
<gene>
    <name evidence="20" type="primary">ACBD3</name>
</gene>
<keyword evidence="21" id="KW-1185">Reference proteome</keyword>
<proteinExistence type="predicted"/>
<evidence type="ECO:0000256" key="9">
    <source>
        <dbReference type="ARBA" id="ARBA00023098"/>
    </source>
</evidence>
<feature type="region of interest" description="Disordered" evidence="17">
    <location>
        <begin position="18"/>
        <end position="47"/>
    </location>
</feature>
<organism evidence="20 21">
    <name type="scientific">Leptobrachium leishanense</name>
    <name type="common">Leishan spiny toad</name>
    <dbReference type="NCBI Taxonomy" id="445787"/>
    <lineage>
        <taxon>Eukaryota</taxon>
        <taxon>Metazoa</taxon>
        <taxon>Chordata</taxon>
        <taxon>Craniata</taxon>
        <taxon>Vertebrata</taxon>
        <taxon>Euteleostomi</taxon>
        <taxon>Amphibia</taxon>
        <taxon>Batrachia</taxon>
        <taxon>Anura</taxon>
        <taxon>Pelobatoidea</taxon>
        <taxon>Megophryidae</taxon>
        <taxon>Leptobrachium</taxon>
    </lineage>
</organism>
<evidence type="ECO:0000256" key="14">
    <source>
        <dbReference type="ARBA" id="ARBA00076235"/>
    </source>
</evidence>
<evidence type="ECO:0000259" key="18">
    <source>
        <dbReference type="PROSITE" id="PS50866"/>
    </source>
</evidence>
<dbReference type="InterPro" id="IPR052269">
    <property type="entry name" value="Golgi-PI4KB_interaction"/>
</dbReference>
<feature type="region of interest" description="Disordered" evidence="17">
    <location>
        <begin position="554"/>
        <end position="586"/>
    </location>
</feature>
<evidence type="ECO:0000259" key="19">
    <source>
        <dbReference type="PROSITE" id="PS51228"/>
    </source>
</evidence>
<feature type="compositionally biased region" description="Acidic residues" evidence="17">
    <location>
        <begin position="561"/>
        <end position="571"/>
    </location>
</feature>
<evidence type="ECO:0000256" key="6">
    <source>
        <dbReference type="ARBA" id="ARBA00022990"/>
    </source>
</evidence>
<dbReference type="GO" id="GO:0000062">
    <property type="term" value="F:fatty-acyl-CoA binding"/>
    <property type="evidence" value="ECO:0007669"/>
    <property type="project" value="InterPro"/>
</dbReference>
<feature type="region of interest" description="Disordered" evidence="17">
    <location>
        <begin position="290"/>
        <end position="339"/>
    </location>
</feature>
<dbReference type="FunFam" id="2.60.120.680:FF:000002">
    <property type="entry name" value="Putative Golgi resident protein GCP60"/>
    <property type="match status" value="1"/>
</dbReference>
<evidence type="ECO:0000256" key="1">
    <source>
        <dbReference type="ARBA" id="ARBA00004173"/>
    </source>
</evidence>
<evidence type="ECO:0000256" key="7">
    <source>
        <dbReference type="ARBA" id="ARBA00023034"/>
    </source>
</evidence>
<keyword evidence="4" id="KW-0597">Phosphoprotein</keyword>
<evidence type="ECO:0000256" key="2">
    <source>
        <dbReference type="ARBA" id="ARBA00004255"/>
    </source>
</evidence>
<dbReference type="OrthoDB" id="5839451at2759"/>
<dbReference type="InterPro" id="IPR014352">
    <property type="entry name" value="FERM/acyl-CoA-bd_prot_sf"/>
</dbReference>
<dbReference type="AlphaFoldDB" id="A0A8C5PMZ1"/>
<evidence type="ECO:0000256" key="10">
    <source>
        <dbReference type="ARBA" id="ARBA00023128"/>
    </source>
</evidence>
<accession>A0A8C5PMZ1</accession>
<evidence type="ECO:0000256" key="15">
    <source>
        <dbReference type="ARBA" id="ARBA00078007"/>
    </source>
</evidence>
<evidence type="ECO:0000313" key="20">
    <source>
        <dbReference type="Ensembl" id="ENSLLEP00000025283.1"/>
    </source>
</evidence>
<evidence type="ECO:0000256" key="17">
    <source>
        <dbReference type="SAM" id="MobiDB-lite"/>
    </source>
</evidence>